<gene>
    <name evidence="1" type="ORF">DFH01_25590</name>
</gene>
<protein>
    <recommendedName>
        <fullName evidence="3">NERD domain-containing protein</fullName>
    </recommendedName>
</protein>
<accession>A0A317F7E9</accession>
<dbReference type="Proteomes" id="UP000245765">
    <property type="component" value="Unassembled WGS sequence"/>
</dbReference>
<organism evidence="1 2">
    <name type="scientific">Falsiroseomonas bella</name>
    <dbReference type="NCBI Taxonomy" id="2184016"/>
    <lineage>
        <taxon>Bacteria</taxon>
        <taxon>Pseudomonadati</taxon>
        <taxon>Pseudomonadota</taxon>
        <taxon>Alphaproteobacteria</taxon>
        <taxon>Acetobacterales</taxon>
        <taxon>Roseomonadaceae</taxon>
        <taxon>Falsiroseomonas</taxon>
    </lineage>
</organism>
<evidence type="ECO:0008006" key="3">
    <source>
        <dbReference type="Google" id="ProtNLM"/>
    </source>
</evidence>
<dbReference type="AlphaFoldDB" id="A0A317F7E9"/>
<comment type="caution">
    <text evidence="1">The sequence shown here is derived from an EMBL/GenBank/DDBJ whole genome shotgun (WGS) entry which is preliminary data.</text>
</comment>
<reference evidence="2" key="1">
    <citation type="submission" date="2018-05" db="EMBL/GenBank/DDBJ databases">
        <authorList>
            <person name="Du Z."/>
            <person name="Wang X."/>
        </authorList>
    </citation>
    <scope>NUCLEOTIDE SEQUENCE [LARGE SCALE GENOMIC DNA]</scope>
    <source>
        <strain evidence="2">CQN31</strain>
    </source>
</reference>
<dbReference type="EMBL" id="QGNA01000007">
    <property type="protein sequence ID" value="PWS34392.1"/>
    <property type="molecule type" value="Genomic_DNA"/>
</dbReference>
<name>A0A317F7E9_9PROT</name>
<evidence type="ECO:0000313" key="2">
    <source>
        <dbReference type="Proteomes" id="UP000245765"/>
    </source>
</evidence>
<proteinExistence type="predicted"/>
<sequence length="736" mass="79723">MVEHEFLAMRPQERAEFIRATGRRAEQEYQALVARLDETLSGFEPFHVLSLVGLVVVVGAMSGSQGIKGIGQAHAELLQALILRRDPASFTGVIGTPQQVAEALDLIGPLADALMMRGWANYEYTGDERAQARAVTETMRMHTWAIRGEFYGEQILRIFLPIVRPLDPHFRSLHGLRASAVYPLLRALARQCADRLEAHLARVRRFLFQPSFEAMAEAYNRAFPHTEPIDVGWARERFGENLAAFKFGLVSHSDLFVADAVSISLDDVAAAAAQAGADVTVEAAVALVDKLAMSLGDLADVPVDRLFLANPVWSRPFVRAEGRWLLPMASTLTSFAPEIIRYLSQDDSDASKALAEARASMLEQTAADILRVALPGAGVWPGVAWTDPSDARRYENDVVLLLDGWLLLVEAKSGRFAESARRGGLERLRAELGKLVVDASIQSARLAAFIGDAAGPVTLQAKGGRRLHVDPARIEGVIRLNVVLEGIGHLTASAPTLRAAGLLPADISLAPTMTIGMLDVVARCLADPTAILHYLSRRAIFEERGDYLADELDLLAFYVAHGFSDTSDRPPGAPLMIYGISNDLDVALSAGTRAASEQPKAVTPFVQRVLDALTRKRPPGWIGAALLLRDLSLEAQDELDRNVRAVVASARTSGHAVAVHRHSTIGASRPYVLVATRPGDVPRAVADEAEARLREHGPYSDEPLLLVHVTLPMRPASIRAFAARPGNLAGALGRSD</sequence>
<evidence type="ECO:0000313" key="1">
    <source>
        <dbReference type="EMBL" id="PWS34392.1"/>
    </source>
</evidence>
<keyword evidence="2" id="KW-1185">Reference proteome</keyword>